<feature type="modified residue" description="4-aspartylphosphate" evidence="3">
    <location>
        <position position="236"/>
    </location>
</feature>
<dbReference type="SUPFAM" id="SSF50341">
    <property type="entry name" value="CheW-like"/>
    <property type="match status" value="1"/>
</dbReference>
<dbReference type="InterPro" id="IPR002545">
    <property type="entry name" value="CheW-lke_dom"/>
</dbReference>
<dbReference type="Gene3D" id="3.40.50.2300">
    <property type="match status" value="1"/>
</dbReference>
<dbReference type="SMART" id="SM00260">
    <property type="entry name" value="CheW"/>
    <property type="match status" value="1"/>
</dbReference>
<dbReference type="PANTHER" id="PTHR47233">
    <property type="entry name" value="CHEMOTAXIS PROTEIN CHEV"/>
    <property type="match status" value="1"/>
</dbReference>
<dbReference type="InterPro" id="IPR001789">
    <property type="entry name" value="Sig_transdc_resp-reg_receiver"/>
</dbReference>
<dbReference type="SMART" id="SM00448">
    <property type="entry name" value="REC"/>
    <property type="match status" value="1"/>
</dbReference>
<dbReference type="PROSITE" id="PS50851">
    <property type="entry name" value="CHEW"/>
    <property type="match status" value="1"/>
</dbReference>
<evidence type="ECO:0000313" key="7">
    <source>
        <dbReference type="Proteomes" id="UP001169242"/>
    </source>
</evidence>
<dbReference type="SUPFAM" id="SSF52172">
    <property type="entry name" value="CheY-like"/>
    <property type="match status" value="1"/>
</dbReference>
<feature type="domain" description="CheW-like" evidence="5">
    <location>
        <begin position="12"/>
        <end position="149"/>
    </location>
</feature>
<dbReference type="EMBL" id="JAQIFT010000061">
    <property type="protein sequence ID" value="MDA3733291.1"/>
    <property type="molecule type" value="Genomic_DNA"/>
</dbReference>
<dbReference type="PIRSF" id="PIRSF002867">
    <property type="entry name" value="CheV"/>
    <property type="match status" value="1"/>
</dbReference>
<dbReference type="Pfam" id="PF01584">
    <property type="entry name" value="CheW"/>
    <property type="match status" value="1"/>
</dbReference>
<dbReference type="InterPro" id="IPR036061">
    <property type="entry name" value="CheW-like_dom_sf"/>
</dbReference>
<dbReference type="InterPro" id="IPR011006">
    <property type="entry name" value="CheY-like_superfamily"/>
</dbReference>
<dbReference type="Pfam" id="PF00072">
    <property type="entry name" value="Response_reg"/>
    <property type="match status" value="1"/>
</dbReference>
<dbReference type="AlphaFoldDB" id="A0AA42J2N7"/>
<reference evidence="6" key="1">
    <citation type="journal article" date="2023" name="Int. J. Syst. Evol. Microbiol.">
        <title>&lt;i&gt;Holtiella tumoricola&lt;/i&gt; gen. nov. sp. nov., isolated from a human clinical sample.</title>
        <authorList>
            <person name="Allen-Vercoe E."/>
            <person name="Daigneault M.C."/>
            <person name="Vancuren S.J."/>
            <person name="Cochrane K."/>
            <person name="O'Neal L.L."/>
            <person name="Sankaranarayanan K."/>
            <person name="Lawson P.A."/>
        </authorList>
    </citation>
    <scope>NUCLEOTIDE SEQUENCE</scope>
    <source>
        <strain evidence="6">CC70A</strain>
    </source>
</reference>
<evidence type="ECO:0000256" key="3">
    <source>
        <dbReference type="PROSITE-ProRule" id="PRU00169"/>
    </source>
</evidence>
<evidence type="ECO:0000256" key="2">
    <source>
        <dbReference type="ARBA" id="ARBA00024867"/>
    </source>
</evidence>
<keyword evidence="3" id="KW-0597">Phosphoprotein</keyword>
<dbReference type="Gene3D" id="2.30.30.40">
    <property type="entry name" value="SH3 Domains"/>
    <property type="match status" value="1"/>
</dbReference>
<sequence>MSNILLETGNGEFEIVEFLINGARYGINVLKIKEIIRINEVSPIPGSPNDIVGRAVVRNNMVSTIDLKKVLNKKSTDITDGALGLLCELNQTTVVFLIEEVAGIRRVKWSELDNTHALDNDSLVVGSVLLDEKIIMLLDFESILLSLNPKNNFYNEKYRDMCDNSEEKKHIRSKMDLILADDSRVVRELLKNALEGAGYTNLRFFNDGAQVYQYLVDVKENYGDNFKQQVNLLISDIEMPILDGYSLTKKIKDDKILNTLPVILFSSLITEDLQRKGESVGADAQISKPDIKQLISIVDNLIGIR</sequence>
<accession>A0AA42J2N7</accession>
<proteinExistence type="predicted"/>
<evidence type="ECO:0000259" key="4">
    <source>
        <dbReference type="PROSITE" id="PS50110"/>
    </source>
</evidence>
<feature type="domain" description="Response regulatory" evidence="4">
    <location>
        <begin position="176"/>
        <end position="303"/>
    </location>
</feature>
<dbReference type="InterPro" id="IPR024181">
    <property type="entry name" value="Chemotax_regulator_CheV"/>
</dbReference>
<dbReference type="Proteomes" id="UP001169242">
    <property type="component" value="Unassembled WGS sequence"/>
</dbReference>
<gene>
    <name evidence="6" type="ORF">PBV87_17570</name>
</gene>
<name>A0AA42J2N7_9FIRM</name>
<dbReference type="GO" id="GO:0006935">
    <property type="term" value="P:chemotaxis"/>
    <property type="evidence" value="ECO:0007669"/>
    <property type="project" value="InterPro"/>
</dbReference>
<dbReference type="RefSeq" id="WP_271013163.1">
    <property type="nucleotide sequence ID" value="NZ_JAQIFT010000061.1"/>
</dbReference>
<dbReference type="PROSITE" id="PS50110">
    <property type="entry name" value="RESPONSE_REGULATORY"/>
    <property type="match status" value="1"/>
</dbReference>
<protein>
    <recommendedName>
        <fullName evidence="1">Stage 0 sporulation protein A homolog</fullName>
    </recommendedName>
</protein>
<dbReference type="GO" id="GO:0000160">
    <property type="term" value="P:phosphorelay signal transduction system"/>
    <property type="evidence" value="ECO:0007669"/>
    <property type="project" value="InterPro"/>
</dbReference>
<evidence type="ECO:0000256" key="1">
    <source>
        <dbReference type="ARBA" id="ARBA00018672"/>
    </source>
</evidence>
<keyword evidence="7" id="KW-1185">Reference proteome</keyword>
<evidence type="ECO:0000313" key="6">
    <source>
        <dbReference type="EMBL" id="MDA3733291.1"/>
    </source>
</evidence>
<comment type="caution">
    <text evidence="6">The sequence shown here is derived from an EMBL/GenBank/DDBJ whole genome shotgun (WGS) entry which is preliminary data.</text>
</comment>
<organism evidence="6 7">
    <name type="scientific">Holtiella tumoricola</name>
    <dbReference type="NCBI Taxonomy" id="3018743"/>
    <lineage>
        <taxon>Bacteria</taxon>
        <taxon>Bacillati</taxon>
        <taxon>Bacillota</taxon>
        <taxon>Clostridia</taxon>
        <taxon>Lachnospirales</taxon>
        <taxon>Cellulosilyticaceae</taxon>
        <taxon>Holtiella</taxon>
    </lineage>
</organism>
<dbReference type="Gene3D" id="2.40.50.180">
    <property type="entry name" value="CheA-289, Domain 4"/>
    <property type="match status" value="1"/>
</dbReference>
<dbReference type="PANTHER" id="PTHR47233:SF3">
    <property type="entry name" value="CHEMOTAXIS PROTEIN CHEV"/>
    <property type="match status" value="1"/>
</dbReference>
<evidence type="ECO:0000259" key="5">
    <source>
        <dbReference type="PROSITE" id="PS50851"/>
    </source>
</evidence>
<comment type="function">
    <text evidence="2">May play the central regulatory role in sporulation. It may be an element of the effector pathway responsible for the activation of sporulation genes in response to nutritional stress. Spo0A may act in concert with spo0H (a sigma factor) to control the expression of some genes that are critical to the sporulation process.</text>
</comment>